<evidence type="ECO:0000313" key="3">
    <source>
        <dbReference type="EMBL" id="EKC32684.1"/>
    </source>
</evidence>
<feature type="region of interest" description="Disordered" evidence="1">
    <location>
        <begin position="649"/>
        <end position="668"/>
    </location>
</feature>
<dbReference type="SUPFAM" id="SSF54695">
    <property type="entry name" value="POZ domain"/>
    <property type="match status" value="2"/>
</dbReference>
<name>K1QNP4_MAGGI</name>
<dbReference type="InterPro" id="IPR027417">
    <property type="entry name" value="P-loop_NTPase"/>
</dbReference>
<proteinExistence type="predicted"/>
<feature type="region of interest" description="Disordered" evidence="1">
    <location>
        <begin position="88"/>
        <end position="109"/>
    </location>
</feature>
<dbReference type="AlphaFoldDB" id="K1QNP4"/>
<gene>
    <name evidence="3" type="ORF">CGI_10024060</name>
</gene>
<feature type="domain" description="BTB" evidence="2">
    <location>
        <begin position="343"/>
        <end position="423"/>
    </location>
</feature>
<sequence length="677" mass="77376">MEALKSYFSKFRKHRSVSGDRGISPTRRKRNKFRKRSLNDSHSDDDDKNGSITVDPLRNNDPFSHKSNVSAVRSIYEKPLLMDVLSNCSKQENSHREKSPPPAKPPRKDQVFTVTLQNFLPRELGIVLGVTQDYRVRCRLRSEGSAESTPICDKSSVIRVLFIKDGSAAAASGQVRVDDEVISVNGWNMARENTSSARLDYEAACHTTHWQTDRQTDRMENCLKVVVLGGDTAGKTSLILVKTKHKFPYRRVHRLADPTIVRTRIDGKTYTFSVWDTKKVRYADLNLDKRDNPGALCSCIPSRSRSYLHVHMVRPPDIPPEFQILSSTFANDWFETLKDNKHCDVTCLLQGQEFDAHQVILCSASGFFCRLFQTGKVFTSIPTPVASFTRDVVSRHSTIQIDSSISPEVFKLVLEFLYTGSVSELGNNDDKRDIAMDLINVARMFELIELKTICENVLNEREYLNPSLGSAVCDRTGERLKDLFLNCVDTSDVVFIVKGKRLYANKVVLSTRCDVMTRMFSGNFKESKSELTEIEIPNFTTESFLLFLEYLYSDHVNFENADVFEILKIADMYCQTRLLTMCEYCVSRKAQSWTLRKRADLVFQVLLCVQPFNTVNLINWCLFELSNHTDKVRAHKDYGKLSEENRRAVEARGPLQGGRDKRPTHENHSYRKNCVIL</sequence>
<dbReference type="InterPro" id="IPR036034">
    <property type="entry name" value="PDZ_sf"/>
</dbReference>
<dbReference type="GO" id="GO:0005525">
    <property type="term" value="F:GTP binding"/>
    <property type="evidence" value="ECO:0007669"/>
    <property type="project" value="InterPro"/>
</dbReference>
<dbReference type="GO" id="GO:0003924">
    <property type="term" value="F:GTPase activity"/>
    <property type="evidence" value="ECO:0007669"/>
    <property type="project" value="InterPro"/>
</dbReference>
<dbReference type="HOGENOM" id="CLU_406119_0_0_1"/>
<dbReference type="Gene3D" id="3.40.50.300">
    <property type="entry name" value="P-loop containing nucleotide triphosphate hydrolases"/>
    <property type="match status" value="1"/>
</dbReference>
<organism evidence="3">
    <name type="scientific">Magallana gigas</name>
    <name type="common">Pacific oyster</name>
    <name type="synonym">Crassostrea gigas</name>
    <dbReference type="NCBI Taxonomy" id="29159"/>
    <lineage>
        <taxon>Eukaryota</taxon>
        <taxon>Metazoa</taxon>
        <taxon>Spiralia</taxon>
        <taxon>Lophotrochozoa</taxon>
        <taxon>Mollusca</taxon>
        <taxon>Bivalvia</taxon>
        <taxon>Autobranchia</taxon>
        <taxon>Pteriomorphia</taxon>
        <taxon>Ostreida</taxon>
        <taxon>Ostreoidea</taxon>
        <taxon>Ostreidae</taxon>
        <taxon>Magallana</taxon>
    </lineage>
</organism>
<dbReference type="CDD" id="cd00136">
    <property type="entry name" value="PDZ_canonical"/>
    <property type="match status" value="1"/>
</dbReference>
<dbReference type="InterPro" id="IPR001806">
    <property type="entry name" value="Small_GTPase"/>
</dbReference>
<dbReference type="Pfam" id="PF00651">
    <property type="entry name" value="BTB"/>
    <property type="match status" value="2"/>
</dbReference>
<dbReference type="PANTHER" id="PTHR24413">
    <property type="entry name" value="SPECKLE-TYPE POZ PROTEIN"/>
    <property type="match status" value="1"/>
</dbReference>
<dbReference type="PROSITE" id="PS50097">
    <property type="entry name" value="BTB"/>
    <property type="match status" value="2"/>
</dbReference>
<dbReference type="Gene3D" id="3.30.710.10">
    <property type="entry name" value="Potassium Channel Kv1.1, Chain A"/>
    <property type="match status" value="2"/>
</dbReference>
<dbReference type="InParanoid" id="K1QNP4"/>
<dbReference type="Pfam" id="PF00071">
    <property type="entry name" value="Ras"/>
    <property type="match status" value="1"/>
</dbReference>
<dbReference type="SMART" id="SM00225">
    <property type="entry name" value="BTB"/>
    <property type="match status" value="2"/>
</dbReference>
<accession>K1QNP4</accession>
<dbReference type="CDD" id="cd18299">
    <property type="entry name" value="BTB1_POZ_RhoBTB"/>
    <property type="match status" value="1"/>
</dbReference>
<dbReference type="EMBL" id="JH816167">
    <property type="protein sequence ID" value="EKC32684.1"/>
    <property type="molecule type" value="Genomic_DNA"/>
</dbReference>
<dbReference type="InterPro" id="IPR000210">
    <property type="entry name" value="BTB/POZ_dom"/>
</dbReference>
<feature type="compositionally biased region" description="Basic residues" evidence="1">
    <location>
        <begin position="26"/>
        <end position="36"/>
    </location>
</feature>
<feature type="region of interest" description="Disordered" evidence="1">
    <location>
        <begin position="1"/>
        <end position="65"/>
    </location>
</feature>
<dbReference type="InterPro" id="IPR011333">
    <property type="entry name" value="SKP1/BTB/POZ_sf"/>
</dbReference>
<feature type="domain" description="BTB" evidence="2">
    <location>
        <begin position="491"/>
        <end position="560"/>
    </location>
</feature>
<evidence type="ECO:0000259" key="2">
    <source>
        <dbReference type="PROSITE" id="PS50097"/>
    </source>
</evidence>
<dbReference type="SUPFAM" id="SSF50156">
    <property type="entry name" value="PDZ domain-like"/>
    <property type="match status" value="1"/>
</dbReference>
<dbReference type="Gene3D" id="2.30.42.10">
    <property type="match status" value="1"/>
</dbReference>
<protein>
    <submittedName>
        <fullName evidence="3">Rho-related protein racA</fullName>
    </submittedName>
</protein>
<dbReference type="SUPFAM" id="SSF52540">
    <property type="entry name" value="P-loop containing nucleoside triphosphate hydrolases"/>
    <property type="match status" value="1"/>
</dbReference>
<evidence type="ECO:0000256" key="1">
    <source>
        <dbReference type="SAM" id="MobiDB-lite"/>
    </source>
</evidence>
<reference evidence="3" key="1">
    <citation type="journal article" date="2012" name="Nature">
        <title>The oyster genome reveals stress adaptation and complexity of shell formation.</title>
        <authorList>
            <person name="Zhang G."/>
            <person name="Fang X."/>
            <person name="Guo X."/>
            <person name="Li L."/>
            <person name="Luo R."/>
            <person name="Xu F."/>
            <person name="Yang P."/>
            <person name="Zhang L."/>
            <person name="Wang X."/>
            <person name="Qi H."/>
            <person name="Xiong Z."/>
            <person name="Que H."/>
            <person name="Xie Y."/>
            <person name="Holland P.W."/>
            <person name="Paps J."/>
            <person name="Zhu Y."/>
            <person name="Wu F."/>
            <person name="Chen Y."/>
            <person name="Wang J."/>
            <person name="Peng C."/>
            <person name="Meng J."/>
            <person name="Yang L."/>
            <person name="Liu J."/>
            <person name="Wen B."/>
            <person name="Zhang N."/>
            <person name="Huang Z."/>
            <person name="Zhu Q."/>
            <person name="Feng Y."/>
            <person name="Mount A."/>
            <person name="Hedgecock D."/>
            <person name="Xu Z."/>
            <person name="Liu Y."/>
            <person name="Domazet-Loso T."/>
            <person name="Du Y."/>
            <person name="Sun X."/>
            <person name="Zhang S."/>
            <person name="Liu B."/>
            <person name="Cheng P."/>
            <person name="Jiang X."/>
            <person name="Li J."/>
            <person name="Fan D."/>
            <person name="Wang W."/>
            <person name="Fu W."/>
            <person name="Wang T."/>
            <person name="Wang B."/>
            <person name="Zhang J."/>
            <person name="Peng Z."/>
            <person name="Li Y."/>
            <person name="Li N."/>
            <person name="Wang J."/>
            <person name="Chen M."/>
            <person name="He Y."/>
            <person name="Tan F."/>
            <person name="Song X."/>
            <person name="Zheng Q."/>
            <person name="Huang R."/>
            <person name="Yang H."/>
            <person name="Du X."/>
            <person name="Chen L."/>
            <person name="Yang M."/>
            <person name="Gaffney P.M."/>
            <person name="Wang S."/>
            <person name="Luo L."/>
            <person name="She Z."/>
            <person name="Ming Y."/>
            <person name="Huang W."/>
            <person name="Zhang S."/>
            <person name="Huang B."/>
            <person name="Zhang Y."/>
            <person name="Qu T."/>
            <person name="Ni P."/>
            <person name="Miao G."/>
            <person name="Wang J."/>
            <person name="Wang Q."/>
            <person name="Steinberg C.E."/>
            <person name="Wang H."/>
            <person name="Li N."/>
            <person name="Qian L."/>
            <person name="Zhang G."/>
            <person name="Li Y."/>
            <person name="Yang H."/>
            <person name="Liu X."/>
            <person name="Wang J."/>
            <person name="Yin Y."/>
            <person name="Wang J."/>
        </authorList>
    </citation>
    <scope>NUCLEOTIDE SEQUENCE [LARGE SCALE GENOMIC DNA]</scope>
    <source>
        <strain evidence="3">05x7-T-G4-1.051#20</strain>
    </source>
</reference>
<feature type="compositionally biased region" description="Basic and acidic residues" evidence="1">
    <location>
        <begin position="658"/>
        <end position="668"/>
    </location>
</feature>